<feature type="domain" description="RNA polymerase sigma factor 70 region 4 type 2" evidence="6">
    <location>
        <begin position="133"/>
        <end position="182"/>
    </location>
</feature>
<evidence type="ECO:0000259" key="6">
    <source>
        <dbReference type="Pfam" id="PF08281"/>
    </source>
</evidence>
<evidence type="ECO:0000259" key="5">
    <source>
        <dbReference type="Pfam" id="PF04542"/>
    </source>
</evidence>
<evidence type="ECO:0000313" key="7">
    <source>
        <dbReference type="EMBL" id="MFC3670067.1"/>
    </source>
</evidence>
<dbReference type="InterPro" id="IPR013325">
    <property type="entry name" value="RNA_pol_sigma_r2"/>
</dbReference>
<organism evidence="7 8">
    <name type="scientific">Novosphingobium pokkalii</name>
    <dbReference type="NCBI Taxonomy" id="1770194"/>
    <lineage>
        <taxon>Bacteria</taxon>
        <taxon>Pseudomonadati</taxon>
        <taxon>Pseudomonadota</taxon>
        <taxon>Alphaproteobacteria</taxon>
        <taxon>Sphingomonadales</taxon>
        <taxon>Sphingomonadaceae</taxon>
        <taxon>Novosphingobium</taxon>
    </lineage>
</organism>
<dbReference type="PANTHER" id="PTHR43133">
    <property type="entry name" value="RNA POLYMERASE ECF-TYPE SIGMA FACTO"/>
    <property type="match status" value="1"/>
</dbReference>
<feature type="domain" description="RNA polymerase sigma-70 region 2" evidence="5">
    <location>
        <begin position="29"/>
        <end position="94"/>
    </location>
</feature>
<dbReference type="InterPro" id="IPR039425">
    <property type="entry name" value="RNA_pol_sigma-70-like"/>
</dbReference>
<dbReference type="Gene3D" id="1.10.10.10">
    <property type="entry name" value="Winged helix-like DNA-binding domain superfamily/Winged helix DNA-binding domain"/>
    <property type="match status" value="1"/>
</dbReference>
<sequence length="190" mass="21520">MREDMDQADDATLVRAALAGEEQAYRALMVRHREAVYCIARAQTGQAEAARDVTQDAFIAAFAALRRYDPARPLRWWLARIALNKGRDWRRRQAVRRFLLRWRDDGEGMGDAADPAPSPESTAMARAELARTVRAIEALPGSLREAIVLHGVEGMPQRDIADLFQVSEKTIETRVYRARKKLAKMLDSKD</sequence>
<evidence type="ECO:0000256" key="4">
    <source>
        <dbReference type="ARBA" id="ARBA00023163"/>
    </source>
</evidence>
<dbReference type="InterPro" id="IPR013249">
    <property type="entry name" value="RNA_pol_sigma70_r4_t2"/>
</dbReference>
<dbReference type="InterPro" id="IPR007627">
    <property type="entry name" value="RNA_pol_sigma70_r2"/>
</dbReference>
<protein>
    <submittedName>
        <fullName evidence="7">RNA polymerase sigma factor</fullName>
    </submittedName>
</protein>
<gene>
    <name evidence="7" type="ORF">ACFOOT_01380</name>
</gene>
<dbReference type="SUPFAM" id="SSF88946">
    <property type="entry name" value="Sigma2 domain of RNA polymerase sigma factors"/>
    <property type="match status" value="1"/>
</dbReference>
<evidence type="ECO:0000256" key="2">
    <source>
        <dbReference type="ARBA" id="ARBA00023015"/>
    </source>
</evidence>
<comment type="caution">
    <text evidence="7">The sequence shown here is derived from an EMBL/GenBank/DDBJ whole genome shotgun (WGS) entry which is preliminary data.</text>
</comment>
<evidence type="ECO:0000256" key="1">
    <source>
        <dbReference type="ARBA" id="ARBA00010641"/>
    </source>
</evidence>
<dbReference type="Proteomes" id="UP001595683">
    <property type="component" value="Unassembled WGS sequence"/>
</dbReference>
<dbReference type="SUPFAM" id="SSF88659">
    <property type="entry name" value="Sigma3 and sigma4 domains of RNA polymerase sigma factors"/>
    <property type="match status" value="1"/>
</dbReference>
<name>A0ABV7UYU8_9SPHN</name>
<dbReference type="PANTHER" id="PTHR43133:SF25">
    <property type="entry name" value="RNA POLYMERASE SIGMA FACTOR RFAY-RELATED"/>
    <property type="match status" value="1"/>
</dbReference>
<keyword evidence="8" id="KW-1185">Reference proteome</keyword>
<dbReference type="Gene3D" id="1.10.1740.10">
    <property type="match status" value="1"/>
</dbReference>
<dbReference type="EMBL" id="JBHRYE010000002">
    <property type="protein sequence ID" value="MFC3670067.1"/>
    <property type="molecule type" value="Genomic_DNA"/>
</dbReference>
<dbReference type="InterPro" id="IPR014284">
    <property type="entry name" value="RNA_pol_sigma-70_dom"/>
</dbReference>
<reference evidence="8" key="1">
    <citation type="journal article" date="2019" name="Int. J. Syst. Evol. Microbiol.">
        <title>The Global Catalogue of Microorganisms (GCM) 10K type strain sequencing project: providing services to taxonomists for standard genome sequencing and annotation.</title>
        <authorList>
            <consortium name="The Broad Institute Genomics Platform"/>
            <consortium name="The Broad Institute Genome Sequencing Center for Infectious Disease"/>
            <person name="Wu L."/>
            <person name="Ma J."/>
        </authorList>
    </citation>
    <scope>NUCLEOTIDE SEQUENCE [LARGE SCALE GENOMIC DNA]</scope>
    <source>
        <strain evidence="8">KCTC 42224</strain>
    </source>
</reference>
<dbReference type="Pfam" id="PF04542">
    <property type="entry name" value="Sigma70_r2"/>
    <property type="match status" value="1"/>
</dbReference>
<comment type="similarity">
    <text evidence="1">Belongs to the sigma-70 factor family. ECF subfamily.</text>
</comment>
<dbReference type="Pfam" id="PF08281">
    <property type="entry name" value="Sigma70_r4_2"/>
    <property type="match status" value="1"/>
</dbReference>
<keyword evidence="2" id="KW-0805">Transcription regulation</keyword>
<dbReference type="NCBIfam" id="TIGR02937">
    <property type="entry name" value="sigma70-ECF"/>
    <property type="match status" value="1"/>
</dbReference>
<accession>A0ABV7UYU8</accession>
<keyword evidence="4" id="KW-0804">Transcription</keyword>
<keyword evidence="3" id="KW-0731">Sigma factor</keyword>
<dbReference type="RefSeq" id="WP_191324558.1">
    <property type="nucleotide sequence ID" value="NZ_BMZP01000009.1"/>
</dbReference>
<dbReference type="CDD" id="cd06171">
    <property type="entry name" value="Sigma70_r4"/>
    <property type="match status" value="1"/>
</dbReference>
<dbReference type="InterPro" id="IPR036388">
    <property type="entry name" value="WH-like_DNA-bd_sf"/>
</dbReference>
<dbReference type="InterPro" id="IPR013324">
    <property type="entry name" value="RNA_pol_sigma_r3/r4-like"/>
</dbReference>
<proteinExistence type="inferred from homology"/>
<evidence type="ECO:0000256" key="3">
    <source>
        <dbReference type="ARBA" id="ARBA00023082"/>
    </source>
</evidence>
<evidence type="ECO:0000313" key="8">
    <source>
        <dbReference type="Proteomes" id="UP001595683"/>
    </source>
</evidence>